<accession>A0A7J9KAN5</accession>
<organism evidence="2 3">
    <name type="scientific">Gossypium armourianum</name>
    <dbReference type="NCBI Taxonomy" id="34283"/>
    <lineage>
        <taxon>Eukaryota</taxon>
        <taxon>Viridiplantae</taxon>
        <taxon>Streptophyta</taxon>
        <taxon>Embryophyta</taxon>
        <taxon>Tracheophyta</taxon>
        <taxon>Spermatophyta</taxon>
        <taxon>Magnoliopsida</taxon>
        <taxon>eudicotyledons</taxon>
        <taxon>Gunneridae</taxon>
        <taxon>Pentapetalae</taxon>
        <taxon>rosids</taxon>
        <taxon>malvids</taxon>
        <taxon>Malvales</taxon>
        <taxon>Malvaceae</taxon>
        <taxon>Malvoideae</taxon>
        <taxon>Gossypium</taxon>
    </lineage>
</organism>
<keyword evidence="1" id="KW-1133">Transmembrane helix</keyword>
<dbReference type="AlphaFoldDB" id="A0A7J9KAN5"/>
<feature type="transmembrane region" description="Helical" evidence="1">
    <location>
        <begin position="12"/>
        <end position="30"/>
    </location>
</feature>
<sequence length="80" mass="9501">MCSITLLHSMVFMLQILCKPFLAILDYYLMSMLKNQNPHLPLWSGVLMFRIMILLILVCINIMLIWLIWGEIMMRVMIIN</sequence>
<feature type="transmembrane region" description="Helical" evidence="1">
    <location>
        <begin position="42"/>
        <end position="69"/>
    </location>
</feature>
<name>A0A7J9KAN5_9ROSI</name>
<comment type="caution">
    <text evidence="2">The sequence shown here is derived from an EMBL/GenBank/DDBJ whole genome shotgun (WGS) entry which is preliminary data.</text>
</comment>
<feature type="non-terminal residue" evidence="2">
    <location>
        <position position="80"/>
    </location>
</feature>
<evidence type="ECO:0000313" key="3">
    <source>
        <dbReference type="Proteomes" id="UP000593575"/>
    </source>
</evidence>
<evidence type="ECO:0000313" key="2">
    <source>
        <dbReference type="EMBL" id="MBA0843513.1"/>
    </source>
</evidence>
<dbReference type="Proteomes" id="UP000593575">
    <property type="component" value="Unassembled WGS sequence"/>
</dbReference>
<protein>
    <submittedName>
        <fullName evidence="2">Uncharacterized protein</fullName>
    </submittedName>
</protein>
<dbReference type="EMBL" id="JABFAE010000013">
    <property type="protein sequence ID" value="MBA0843513.1"/>
    <property type="molecule type" value="Genomic_DNA"/>
</dbReference>
<evidence type="ECO:0000256" key="1">
    <source>
        <dbReference type="SAM" id="Phobius"/>
    </source>
</evidence>
<keyword evidence="1" id="KW-0812">Transmembrane</keyword>
<keyword evidence="1" id="KW-0472">Membrane</keyword>
<keyword evidence="3" id="KW-1185">Reference proteome</keyword>
<proteinExistence type="predicted"/>
<gene>
    <name evidence="2" type="ORF">Goarm_000696</name>
</gene>
<reference evidence="2 3" key="1">
    <citation type="journal article" date="2019" name="Genome Biol. Evol.">
        <title>Insights into the evolution of the New World diploid cottons (Gossypium, subgenus Houzingenia) based on genome sequencing.</title>
        <authorList>
            <person name="Grover C.E."/>
            <person name="Arick M.A. 2nd"/>
            <person name="Thrash A."/>
            <person name="Conover J.L."/>
            <person name="Sanders W.S."/>
            <person name="Peterson D.G."/>
            <person name="Frelichowski J.E."/>
            <person name="Scheffler J.A."/>
            <person name="Scheffler B.E."/>
            <person name="Wendel J.F."/>
        </authorList>
    </citation>
    <scope>NUCLEOTIDE SEQUENCE [LARGE SCALE GENOMIC DNA]</scope>
    <source>
        <strain evidence="2">6</strain>
        <tissue evidence="2">Leaf</tissue>
    </source>
</reference>